<dbReference type="STRING" id="200991.AUC31_12295"/>
<feature type="transmembrane region" description="Helical" evidence="1">
    <location>
        <begin position="91"/>
        <end position="110"/>
    </location>
</feature>
<sequence>MKTYWLLGIVLLVDITLLLVDDYFPGALNSLGIPVWSLYALLGVLFLVSLLTHNPELEKRFRLHELILLAVYPMLVMILLTILGGDSESGLSVTSPFLWVFWGIILWLGWRDYKKEKEQDEQTLE</sequence>
<keyword evidence="1" id="KW-0812">Transmembrane</keyword>
<dbReference type="KEGG" id="prt:AUC31_12295"/>
<keyword evidence="1" id="KW-0472">Membrane</keyword>
<dbReference type="EMBL" id="CP013659">
    <property type="protein sequence ID" value="ALS75928.1"/>
    <property type="molecule type" value="Genomic_DNA"/>
</dbReference>
<reference evidence="2" key="1">
    <citation type="submission" date="2016-01" db="EMBL/GenBank/DDBJ databases">
        <title>Complete genome of Planococcus rifietoensis type strain M8.</title>
        <authorList>
            <person name="See-Too W.S."/>
        </authorList>
    </citation>
    <scope>NUCLEOTIDE SEQUENCE [LARGE SCALE GENOMIC DNA]</scope>
    <source>
        <strain evidence="2">M8</strain>
    </source>
</reference>
<keyword evidence="1" id="KW-1133">Transmembrane helix</keyword>
<organism evidence="2 3">
    <name type="scientific">Planococcus rifietoensis</name>
    <dbReference type="NCBI Taxonomy" id="200991"/>
    <lineage>
        <taxon>Bacteria</taxon>
        <taxon>Bacillati</taxon>
        <taxon>Bacillota</taxon>
        <taxon>Bacilli</taxon>
        <taxon>Bacillales</taxon>
        <taxon>Caryophanaceae</taxon>
        <taxon>Planococcus</taxon>
    </lineage>
</organism>
<protein>
    <submittedName>
        <fullName evidence="2">Uncharacterized protein</fullName>
    </submittedName>
</protein>
<evidence type="ECO:0000256" key="1">
    <source>
        <dbReference type="SAM" id="Phobius"/>
    </source>
</evidence>
<feature type="transmembrane region" description="Helical" evidence="1">
    <location>
        <begin position="66"/>
        <end position="85"/>
    </location>
</feature>
<dbReference type="RefSeq" id="WP_058382631.1">
    <property type="nucleotide sequence ID" value="NZ_CP013659.2"/>
</dbReference>
<evidence type="ECO:0000313" key="3">
    <source>
        <dbReference type="Proteomes" id="UP000067683"/>
    </source>
</evidence>
<dbReference type="AlphaFoldDB" id="A0A0U2XTI9"/>
<keyword evidence="3" id="KW-1185">Reference proteome</keyword>
<dbReference type="OrthoDB" id="2885351at2"/>
<dbReference type="Proteomes" id="UP000067683">
    <property type="component" value="Chromosome"/>
</dbReference>
<proteinExistence type="predicted"/>
<gene>
    <name evidence="2" type="ORF">AUC31_12295</name>
</gene>
<accession>A0A0U2XTI9</accession>
<name>A0A0U2XTI9_9BACL</name>
<feature type="transmembrane region" description="Helical" evidence="1">
    <location>
        <begin position="36"/>
        <end position="54"/>
    </location>
</feature>
<evidence type="ECO:0000313" key="2">
    <source>
        <dbReference type="EMBL" id="ALS75928.1"/>
    </source>
</evidence>